<dbReference type="EMBL" id="JANKHO010004324">
    <property type="protein sequence ID" value="KAJ3477392.1"/>
    <property type="molecule type" value="Genomic_DNA"/>
</dbReference>
<dbReference type="Proteomes" id="UP001148786">
    <property type="component" value="Unassembled WGS sequence"/>
</dbReference>
<feature type="region of interest" description="Disordered" evidence="1">
    <location>
        <begin position="34"/>
        <end position="79"/>
    </location>
</feature>
<accession>A0A9W8MM65</accession>
<sequence>MEPGPAPGWDAGDFFDEDRYLCIEPREVFGLEEDVYADAQGAGGGPDEDNDNECMENDDEEVPPTAGPSMATQHSIFDE</sequence>
<reference evidence="2" key="1">
    <citation type="submission" date="2022-07" db="EMBL/GenBank/DDBJ databases">
        <title>Genome Sequence of Agrocybe chaxingu.</title>
        <authorList>
            <person name="Buettner E."/>
        </authorList>
    </citation>
    <scope>NUCLEOTIDE SEQUENCE</scope>
    <source>
        <strain evidence="2">MP-N11</strain>
    </source>
</reference>
<dbReference type="AlphaFoldDB" id="A0A9W8MM65"/>
<evidence type="ECO:0000313" key="2">
    <source>
        <dbReference type="EMBL" id="KAJ3477392.1"/>
    </source>
</evidence>
<comment type="caution">
    <text evidence="2">The sequence shown here is derived from an EMBL/GenBank/DDBJ whole genome shotgun (WGS) entry which is preliminary data.</text>
</comment>
<evidence type="ECO:0000256" key="1">
    <source>
        <dbReference type="SAM" id="MobiDB-lite"/>
    </source>
</evidence>
<keyword evidence="3" id="KW-1185">Reference proteome</keyword>
<gene>
    <name evidence="2" type="ORF">NLJ89_g12419</name>
</gene>
<proteinExistence type="predicted"/>
<organism evidence="2 3">
    <name type="scientific">Agrocybe chaxingu</name>
    <dbReference type="NCBI Taxonomy" id="84603"/>
    <lineage>
        <taxon>Eukaryota</taxon>
        <taxon>Fungi</taxon>
        <taxon>Dikarya</taxon>
        <taxon>Basidiomycota</taxon>
        <taxon>Agaricomycotina</taxon>
        <taxon>Agaricomycetes</taxon>
        <taxon>Agaricomycetidae</taxon>
        <taxon>Agaricales</taxon>
        <taxon>Agaricineae</taxon>
        <taxon>Strophariaceae</taxon>
        <taxon>Agrocybe</taxon>
    </lineage>
</organism>
<evidence type="ECO:0000313" key="3">
    <source>
        <dbReference type="Proteomes" id="UP001148786"/>
    </source>
</evidence>
<name>A0A9W8MM65_9AGAR</name>
<feature type="compositionally biased region" description="Polar residues" evidence="1">
    <location>
        <begin position="70"/>
        <end position="79"/>
    </location>
</feature>
<feature type="compositionally biased region" description="Acidic residues" evidence="1">
    <location>
        <begin position="46"/>
        <end position="62"/>
    </location>
</feature>
<protein>
    <submittedName>
        <fullName evidence="2">Uncharacterized protein</fullName>
    </submittedName>
</protein>